<evidence type="ECO:0000256" key="1">
    <source>
        <dbReference type="SAM" id="SignalP"/>
    </source>
</evidence>
<proteinExistence type="predicted"/>
<sequence length="157" mass="16554">MRAPRFAVLLAIGLLGFTLVGCGADSDDNSGAAAPKRPALAPGEELVRYSRVGGEPLVDDELTVQPDGSFTVEQDGKGSASGKLTEAELAALEKVFTDNGFDKIDSDLTRNSSTDMDKPSYDIRYAGHSVTIIHGNRTSALQPIIDACDAFIASHLT</sequence>
<evidence type="ECO:0000313" key="2">
    <source>
        <dbReference type="EMBL" id="GIJ61808.1"/>
    </source>
</evidence>
<reference evidence="2" key="1">
    <citation type="submission" date="2021-01" db="EMBL/GenBank/DDBJ databases">
        <title>Whole genome shotgun sequence of Virgisporangium aurantiacum NBRC 16421.</title>
        <authorList>
            <person name="Komaki H."/>
            <person name="Tamura T."/>
        </authorList>
    </citation>
    <scope>NUCLEOTIDE SEQUENCE</scope>
    <source>
        <strain evidence="2">NBRC 16421</strain>
    </source>
</reference>
<dbReference type="EMBL" id="BOPG01000071">
    <property type="protein sequence ID" value="GIJ61808.1"/>
    <property type="molecule type" value="Genomic_DNA"/>
</dbReference>
<dbReference type="Proteomes" id="UP000612585">
    <property type="component" value="Unassembled WGS sequence"/>
</dbReference>
<protein>
    <recommendedName>
        <fullName evidence="4">Lipoprotein</fullName>
    </recommendedName>
</protein>
<feature type="signal peptide" evidence="1">
    <location>
        <begin position="1"/>
        <end position="23"/>
    </location>
</feature>
<dbReference type="AlphaFoldDB" id="A0A8J3ZI23"/>
<gene>
    <name evidence="2" type="ORF">Vau01_093240</name>
</gene>
<dbReference type="RefSeq" id="WP_204006994.1">
    <property type="nucleotide sequence ID" value="NZ_BOPG01000071.1"/>
</dbReference>
<evidence type="ECO:0000313" key="3">
    <source>
        <dbReference type="Proteomes" id="UP000612585"/>
    </source>
</evidence>
<keyword evidence="1" id="KW-0732">Signal</keyword>
<keyword evidence="3" id="KW-1185">Reference proteome</keyword>
<feature type="chain" id="PRO_5038845538" description="Lipoprotein" evidence="1">
    <location>
        <begin position="24"/>
        <end position="157"/>
    </location>
</feature>
<dbReference type="PROSITE" id="PS51257">
    <property type="entry name" value="PROKAR_LIPOPROTEIN"/>
    <property type="match status" value="1"/>
</dbReference>
<accession>A0A8J3ZI23</accession>
<evidence type="ECO:0008006" key="4">
    <source>
        <dbReference type="Google" id="ProtNLM"/>
    </source>
</evidence>
<name>A0A8J3ZI23_9ACTN</name>
<comment type="caution">
    <text evidence="2">The sequence shown here is derived from an EMBL/GenBank/DDBJ whole genome shotgun (WGS) entry which is preliminary data.</text>
</comment>
<organism evidence="2 3">
    <name type="scientific">Virgisporangium aurantiacum</name>
    <dbReference type="NCBI Taxonomy" id="175570"/>
    <lineage>
        <taxon>Bacteria</taxon>
        <taxon>Bacillati</taxon>
        <taxon>Actinomycetota</taxon>
        <taxon>Actinomycetes</taxon>
        <taxon>Micromonosporales</taxon>
        <taxon>Micromonosporaceae</taxon>
        <taxon>Virgisporangium</taxon>
    </lineage>
</organism>